<keyword evidence="2" id="KW-0472">Membrane</keyword>
<dbReference type="Proteomes" id="UP000527324">
    <property type="component" value="Unassembled WGS sequence"/>
</dbReference>
<organism evidence="3 4">
    <name type="scientific">Brevundimonas aurantiaca</name>
    <dbReference type="NCBI Taxonomy" id="74316"/>
    <lineage>
        <taxon>Bacteria</taxon>
        <taxon>Pseudomonadati</taxon>
        <taxon>Pseudomonadota</taxon>
        <taxon>Alphaproteobacteria</taxon>
        <taxon>Caulobacterales</taxon>
        <taxon>Caulobacteraceae</taxon>
        <taxon>Brevundimonas</taxon>
    </lineage>
</organism>
<dbReference type="RefSeq" id="WP_152950726.1">
    <property type="nucleotide sequence ID" value="NZ_CAJFZS010000001.1"/>
</dbReference>
<dbReference type="EMBL" id="JACHOQ010000001">
    <property type="protein sequence ID" value="MBB5738503.1"/>
    <property type="molecule type" value="Genomic_DNA"/>
</dbReference>
<reference evidence="3 4" key="1">
    <citation type="submission" date="2020-08" db="EMBL/GenBank/DDBJ databases">
        <title>Genomic Encyclopedia of Type Strains, Phase IV (KMG-IV): sequencing the most valuable type-strain genomes for metagenomic binning, comparative biology and taxonomic classification.</title>
        <authorList>
            <person name="Goeker M."/>
        </authorList>
    </citation>
    <scope>NUCLEOTIDE SEQUENCE [LARGE SCALE GENOMIC DNA]</scope>
    <source>
        <strain evidence="3 4">DSM 4731</strain>
    </source>
</reference>
<feature type="transmembrane region" description="Helical" evidence="2">
    <location>
        <begin position="21"/>
        <end position="45"/>
    </location>
</feature>
<feature type="region of interest" description="Disordered" evidence="1">
    <location>
        <begin position="1"/>
        <end position="21"/>
    </location>
</feature>
<keyword evidence="4" id="KW-1185">Reference proteome</keyword>
<protein>
    <submittedName>
        <fullName evidence="3">Uncharacterized protein</fullName>
    </submittedName>
</protein>
<evidence type="ECO:0000256" key="2">
    <source>
        <dbReference type="SAM" id="Phobius"/>
    </source>
</evidence>
<evidence type="ECO:0000313" key="4">
    <source>
        <dbReference type="Proteomes" id="UP000527324"/>
    </source>
</evidence>
<accession>A0A7W9C3M7</accession>
<comment type="caution">
    <text evidence="3">The sequence shown here is derived from an EMBL/GenBank/DDBJ whole genome shotgun (WGS) entry which is preliminary data.</text>
</comment>
<evidence type="ECO:0000256" key="1">
    <source>
        <dbReference type="SAM" id="MobiDB-lite"/>
    </source>
</evidence>
<proteinExistence type="predicted"/>
<gene>
    <name evidence="3" type="ORF">GGQ93_000194</name>
</gene>
<keyword evidence="2" id="KW-1133">Transmembrane helix</keyword>
<name>A0A7W9C3M7_9CAUL</name>
<feature type="compositionally biased region" description="Basic and acidic residues" evidence="1">
    <location>
        <begin position="1"/>
        <end position="16"/>
    </location>
</feature>
<sequence length="47" mass="5076">MTEPDRDPDGFSRRSESGPPFRIMGGVIVFILVMIAVVLTVSGVIGR</sequence>
<dbReference type="AlphaFoldDB" id="A0A7W9C3M7"/>
<keyword evidence="2" id="KW-0812">Transmembrane</keyword>
<evidence type="ECO:0000313" key="3">
    <source>
        <dbReference type="EMBL" id="MBB5738503.1"/>
    </source>
</evidence>